<name>A0AA38CGE2_TAXCH</name>
<evidence type="ECO:0000256" key="2">
    <source>
        <dbReference type="ARBA" id="ARBA00022603"/>
    </source>
</evidence>
<sequence length="550" mass="62444">MIFFTNFIFGEFEHESECGHLACNYSALFLQPSVCATIHKPSNRLEITIHDLSASALNEAREQWEYHRRPYPAEFYELDPCAPNLASNLPDKSIPTDIVCCLRNLQDCFGSEDYARSLLQNVSSLLKPGGYFFGITADSSTIWSKYQKAVEGAMKAGSLRVNGMLPRVRTEHYVITFEDDRFTPFGMKYQLQFSDGLPSQAQLLVHFPSLIGLATEVGLEYVEIQNMLDFYEDHRSELAGILQITCGSLQDNKGRLSHRTHDVLSLFTTFIFQKRDHFAIGSMSIPSYTYDRTHPECSDPMVDSCSECVAVQIHDTQSLFDSGNQHQLRPSHFSEMTSTEVLIPNNSYSHLKTPSSTYDGNFHGDLEIWPKNCDDAIKHLGCAFCEKAGSVEEELLNNADLSPQRELCNMTQNGKVKQNSRLTQTHVRFDLTESHDDHSGTVSPEKSLGLGTDHEKKSVDVKVYSRSNGNHRKYSDRRLPTFIDKSQETETAYQHINSEKSQQGNDLQHLKSEKKITPEKRPNSILRDKRDAPMGSHHTFSHDRRSSYDE</sequence>
<dbReference type="InterPro" id="IPR029063">
    <property type="entry name" value="SAM-dependent_MTases_sf"/>
</dbReference>
<evidence type="ECO:0000259" key="9">
    <source>
        <dbReference type="PROSITE" id="PS51562"/>
    </source>
</evidence>
<feature type="non-terminal residue" evidence="10">
    <location>
        <position position="1"/>
    </location>
</feature>
<evidence type="ECO:0000256" key="4">
    <source>
        <dbReference type="ARBA" id="ARBA00022691"/>
    </source>
</evidence>
<evidence type="ECO:0000256" key="7">
    <source>
        <dbReference type="ARBA" id="ARBA00044712"/>
    </source>
</evidence>
<keyword evidence="11" id="KW-1185">Reference proteome</keyword>
<dbReference type="Proteomes" id="UP000824469">
    <property type="component" value="Unassembled WGS sequence"/>
</dbReference>
<protein>
    <recommendedName>
        <fullName evidence="1">mRNA (guanine-N(7))-methyltransferase</fullName>
        <ecNumber evidence="1">2.1.1.56</ecNumber>
    </recommendedName>
</protein>
<dbReference type="InterPro" id="IPR004971">
    <property type="entry name" value="mRNA_G-N7_MeTrfase_dom"/>
</dbReference>
<dbReference type="EC" id="2.1.1.56" evidence="1"/>
<dbReference type="SUPFAM" id="SSF53335">
    <property type="entry name" value="S-adenosyl-L-methionine-dependent methyltransferases"/>
    <property type="match status" value="1"/>
</dbReference>
<dbReference type="Gene3D" id="3.40.50.150">
    <property type="entry name" value="Vaccinia Virus protein VP39"/>
    <property type="match status" value="1"/>
</dbReference>
<dbReference type="EMBL" id="JAHRHJ020000010">
    <property type="protein sequence ID" value="KAH9298228.1"/>
    <property type="molecule type" value="Genomic_DNA"/>
</dbReference>
<organism evidence="10 11">
    <name type="scientific">Taxus chinensis</name>
    <name type="common">Chinese yew</name>
    <name type="synonym">Taxus wallichiana var. chinensis</name>
    <dbReference type="NCBI Taxonomy" id="29808"/>
    <lineage>
        <taxon>Eukaryota</taxon>
        <taxon>Viridiplantae</taxon>
        <taxon>Streptophyta</taxon>
        <taxon>Embryophyta</taxon>
        <taxon>Tracheophyta</taxon>
        <taxon>Spermatophyta</taxon>
        <taxon>Pinopsida</taxon>
        <taxon>Pinidae</taxon>
        <taxon>Conifers II</taxon>
        <taxon>Cupressales</taxon>
        <taxon>Taxaceae</taxon>
        <taxon>Taxus</taxon>
    </lineage>
</organism>
<dbReference type="PANTHER" id="PTHR12189">
    <property type="entry name" value="MRNA GUANINE-7- METHYLTRANSFERASE"/>
    <property type="match status" value="1"/>
</dbReference>
<feature type="compositionally biased region" description="Polar residues" evidence="8">
    <location>
        <begin position="497"/>
        <end position="506"/>
    </location>
</feature>
<evidence type="ECO:0000313" key="10">
    <source>
        <dbReference type="EMBL" id="KAH9298228.1"/>
    </source>
</evidence>
<proteinExistence type="predicted"/>
<dbReference type="InterPro" id="IPR039753">
    <property type="entry name" value="RG7MT1"/>
</dbReference>
<evidence type="ECO:0000256" key="5">
    <source>
        <dbReference type="ARBA" id="ARBA00022884"/>
    </source>
</evidence>
<feature type="region of interest" description="Disordered" evidence="8">
    <location>
        <begin position="431"/>
        <end position="482"/>
    </location>
</feature>
<evidence type="ECO:0000256" key="3">
    <source>
        <dbReference type="ARBA" id="ARBA00022679"/>
    </source>
</evidence>
<dbReference type="GO" id="GO:0005634">
    <property type="term" value="C:nucleus"/>
    <property type="evidence" value="ECO:0007669"/>
    <property type="project" value="TreeGrafter"/>
</dbReference>
<keyword evidence="3" id="KW-0808">Transferase</keyword>
<comment type="caution">
    <text evidence="10">The sequence shown here is derived from an EMBL/GenBank/DDBJ whole genome shotgun (WGS) entry which is preliminary data.</text>
</comment>
<reference evidence="10 11" key="1">
    <citation type="journal article" date="2021" name="Nat. Plants">
        <title>The Taxus genome provides insights into paclitaxel biosynthesis.</title>
        <authorList>
            <person name="Xiong X."/>
            <person name="Gou J."/>
            <person name="Liao Q."/>
            <person name="Li Y."/>
            <person name="Zhou Q."/>
            <person name="Bi G."/>
            <person name="Li C."/>
            <person name="Du R."/>
            <person name="Wang X."/>
            <person name="Sun T."/>
            <person name="Guo L."/>
            <person name="Liang H."/>
            <person name="Lu P."/>
            <person name="Wu Y."/>
            <person name="Zhang Z."/>
            <person name="Ro D.K."/>
            <person name="Shang Y."/>
            <person name="Huang S."/>
            <person name="Yan J."/>
        </authorList>
    </citation>
    <scope>NUCLEOTIDE SEQUENCE [LARGE SCALE GENOMIC DNA]</scope>
    <source>
        <strain evidence="10">Ta-2019</strain>
    </source>
</reference>
<evidence type="ECO:0000256" key="6">
    <source>
        <dbReference type="ARBA" id="ARBA00023042"/>
    </source>
</evidence>
<dbReference type="GO" id="GO:0003723">
    <property type="term" value="F:RNA binding"/>
    <property type="evidence" value="ECO:0007669"/>
    <property type="project" value="UniProtKB-KW"/>
</dbReference>
<feature type="compositionally biased region" description="Basic and acidic residues" evidence="8">
    <location>
        <begin position="540"/>
        <end position="550"/>
    </location>
</feature>
<dbReference type="AlphaFoldDB" id="A0AA38CGE2"/>
<evidence type="ECO:0000256" key="8">
    <source>
        <dbReference type="SAM" id="MobiDB-lite"/>
    </source>
</evidence>
<keyword evidence="6" id="KW-0507">mRNA processing</keyword>
<dbReference type="PANTHER" id="PTHR12189:SF3">
    <property type="entry name" value="MRNA (GUANINE-N(7))-METHYLTRANSFERASE"/>
    <property type="match status" value="1"/>
</dbReference>
<feature type="compositionally biased region" description="Basic and acidic residues" evidence="8">
    <location>
        <begin position="508"/>
        <end position="532"/>
    </location>
</feature>
<feature type="region of interest" description="Disordered" evidence="8">
    <location>
        <begin position="497"/>
        <end position="550"/>
    </location>
</feature>
<dbReference type="Pfam" id="PF03291">
    <property type="entry name" value="mRNA_G-N7_MeTrfase"/>
    <property type="match status" value="1"/>
</dbReference>
<keyword evidence="6" id="KW-0506">mRNA capping</keyword>
<dbReference type="GO" id="GO:0004482">
    <property type="term" value="F:mRNA 5'-cap (guanine-N7-)-methyltransferase activity"/>
    <property type="evidence" value="ECO:0007669"/>
    <property type="project" value="UniProtKB-EC"/>
</dbReference>
<feature type="non-terminal residue" evidence="10">
    <location>
        <position position="550"/>
    </location>
</feature>
<feature type="domain" description="MRNA cap 0 methyltransferase" evidence="9">
    <location>
        <begin position="1"/>
        <end position="275"/>
    </location>
</feature>
<evidence type="ECO:0000256" key="1">
    <source>
        <dbReference type="ARBA" id="ARBA00011926"/>
    </source>
</evidence>
<gene>
    <name evidence="10" type="ORF">KI387_029910</name>
</gene>
<comment type="catalytic activity">
    <reaction evidence="7">
        <text>a 5'-end (5'-triphosphoguanosine)-ribonucleoside in mRNA + S-adenosyl-L-methionine = a 5'-end (N(7)-methyl 5'-triphosphoguanosine)-ribonucleoside in mRNA + S-adenosyl-L-homocysteine</text>
        <dbReference type="Rhea" id="RHEA:67008"/>
        <dbReference type="Rhea" id="RHEA-COMP:17166"/>
        <dbReference type="Rhea" id="RHEA-COMP:17167"/>
        <dbReference type="ChEBI" id="CHEBI:57856"/>
        <dbReference type="ChEBI" id="CHEBI:59789"/>
        <dbReference type="ChEBI" id="CHEBI:156461"/>
        <dbReference type="ChEBI" id="CHEBI:167617"/>
        <dbReference type="EC" id="2.1.1.56"/>
    </reaction>
</comment>
<keyword evidence="4" id="KW-0949">S-adenosyl-L-methionine</keyword>
<dbReference type="PROSITE" id="PS51562">
    <property type="entry name" value="RNA_CAP0_MT"/>
    <property type="match status" value="1"/>
</dbReference>
<keyword evidence="2" id="KW-0489">Methyltransferase</keyword>
<keyword evidence="5" id="KW-0694">RNA-binding</keyword>
<evidence type="ECO:0000313" key="11">
    <source>
        <dbReference type="Proteomes" id="UP000824469"/>
    </source>
</evidence>
<accession>A0AA38CGE2</accession>
<dbReference type="OMA" id="PFGMKYQ"/>